<name>A0A9P6Y2W6_9FUNG</name>
<sequence length="188" mass="18967">MLPPSLRSRPCTCSCIALLPNASRLPPLVSSPVQLLPAQLQLAVAGDAAARPLQGSRIDLQCAGASVVDAAALIQQAMGIYLQVAVGGQQTALVLHLLAGMDAAGAGACGDQFAAVVDVDAAVDVQRTIGANGTAAVVQGARYLQLQRVIVRRGQHATGGGQLAGAHIDALRGGGAVAQVQGPAGWRW</sequence>
<dbReference type="EMBL" id="JAANIU010007334">
    <property type="protein sequence ID" value="KAG1538150.1"/>
    <property type="molecule type" value="Genomic_DNA"/>
</dbReference>
<proteinExistence type="predicted"/>
<organism evidence="1 2">
    <name type="scientific">Rhizopus delemar</name>
    <dbReference type="NCBI Taxonomy" id="936053"/>
    <lineage>
        <taxon>Eukaryota</taxon>
        <taxon>Fungi</taxon>
        <taxon>Fungi incertae sedis</taxon>
        <taxon>Mucoromycota</taxon>
        <taxon>Mucoromycotina</taxon>
        <taxon>Mucoromycetes</taxon>
        <taxon>Mucorales</taxon>
        <taxon>Mucorineae</taxon>
        <taxon>Rhizopodaceae</taxon>
        <taxon>Rhizopus</taxon>
    </lineage>
</organism>
<gene>
    <name evidence="1" type="ORF">G6F50_014717</name>
</gene>
<dbReference type="AlphaFoldDB" id="A0A9P6Y2W6"/>
<evidence type="ECO:0000313" key="1">
    <source>
        <dbReference type="EMBL" id="KAG1538150.1"/>
    </source>
</evidence>
<dbReference type="Proteomes" id="UP000740926">
    <property type="component" value="Unassembled WGS sequence"/>
</dbReference>
<evidence type="ECO:0000313" key="2">
    <source>
        <dbReference type="Proteomes" id="UP000740926"/>
    </source>
</evidence>
<reference evidence="1 2" key="1">
    <citation type="journal article" date="2020" name="Microb. Genom.">
        <title>Genetic diversity of clinical and environmental Mucorales isolates obtained from an investigation of mucormycosis cases among solid organ transplant recipients.</title>
        <authorList>
            <person name="Nguyen M.H."/>
            <person name="Kaul D."/>
            <person name="Muto C."/>
            <person name="Cheng S.J."/>
            <person name="Richter R.A."/>
            <person name="Bruno V.M."/>
            <person name="Liu G."/>
            <person name="Beyhan S."/>
            <person name="Sundermann A.J."/>
            <person name="Mounaud S."/>
            <person name="Pasculle A.W."/>
            <person name="Nierman W.C."/>
            <person name="Driscoll E."/>
            <person name="Cumbie R."/>
            <person name="Clancy C.J."/>
            <person name="Dupont C.L."/>
        </authorList>
    </citation>
    <scope>NUCLEOTIDE SEQUENCE [LARGE SCALE GENOMIC DNA]</scope>
    <source>
        <strain evidence="1 2">GL24</strain>
    </source>
</reference>
<accession>A0A9P6Y2W6</accession>
<comment type="caution">
    <text evidence="1">The sequence shown here is derived from an EMBL/GenBank/DDBJ whole genome shotgun (WGS) entry which is preliminary data.</text>
</comment>
<keyword evidence="2" id="KW-1185">Reference proteome</keyword>
<protein>
    <submittedName>
        <fullName evidence="1">Uncharacterized protein</fullName>
    </submittedName>
</protein>